<comment type="subcellular location">
    <subcellularLocation>
        <location evidence="1">Membrane</location>
        <topology evidence="1">Multi-pass membrane protein</topology>
    </subcellularLocation>
</comment>
<dbReference type="InterPro" id="IPR000425">
    <property type="entry name" value="MIP"/>
</dbReference>
<reference evidence="9" key="1">
    <citation type="journal article" date="2020" name="Stud. Mycol.">
        <title>101 Dothideomycetes genomes: a test case for predicting lifestyles and emergence of pathogens.</title>
        <authorList>
            <person name="Haridas S."/>
            <person name="Albert R."/>
            <person name="Binder M."/>
            <person name="Bloem J."/>
            <person name="Labutti K."/>
            <person name="Salamov A."/>
            <person name="Andreopoulos B."/>
            <person name="Baker S."/>
            <person name="Barry K."/>
            <person name="Bills G."/>
            <person name="Bluhm B."/>
            <person name="Cannon C."/>
            <person name="Castanera R."/>
            <person name="Culley D."/>
            <person name="Daum C."/>
            <person name="Ezra D."/>
            <person name="Gonzalez J."/>
            <person name="Henrissat B."/>
            <person name="Kuo A."/>
            <person name="Liang C."/>
            <person name="Lipzen A."/>
            <person name="Lutzoni F."/>
            <person name="Magnuson J."/>
            <person name="Mondo S."/>
            <person name="Nolan M."/>
            <person name="Ohm R."/>
            <person name="Pangilinan J."/>
            <person name="Park H.-J."/>
            <person name="Ramirez L."/>
            <person name="Alfaro M."/>
            <person name="Sun H."/>
            <person name="Tritt A."/>
            <person name="Yoshinaga Y."/>
            <person name="Zwiers L.-H."/>
            <person name="Turgeon B."/>
            <person name="Goodwin S."/>
            <person name="Spatafora J."/>
            <person name="Crous P."/>
            <person name="Grigoriev I."/>
        </authorList>
    </citation>
    <scope>NUCLEOTIDE SEQUENCE</scope>
    <source>
        <strain evidence="9">CBS 133067</strain>
    </source>
</reference>
<evidence type="ECO:0000256" key="3">
    <source>
        <dbReference type="ARBA" id="ARBA00022448"/>
    </source>
</evidence>
<organism evidence="9 10">
    <name type="scientific">Rhizodiscina lignyota</name>
    <dbReference type="NCBI Taxonomy" id="1504668"/>
    <lineage>
        <taxon>Eukaryota</taxon>
        <taxon>Fungi</taxon>
        <taxon>Dikarya</taxon>
        <taxon>Ascomycota</taxon>
        <taxon>Pezizomycotina</taxon>
        <taxon>Dothideomycetes</taxon>
        <taxon>Pleosporomycetidae</taxon>
        <taxon>Aulographales</taxon>
        <taxon>Rhizodiscinaceae</taxon>
        <taxon>Rhizodiscina</taxon>
    </lineage>
</organism>
<proteinExistence type="inferred from homology"/>
<dbReference type="PANTHER" id="PTHR43829">
    <property type="entry name" value="AQUAPORIN OR AQUAGLYCEROPORIN RELATED"/>
    <property type="match status" value="1"/>
</dbReference>
<evidence type="ECO:0000313" key="10">
    <source>
        <dbReference type="Proteomes" id="UP000799772"/>
    </source>
</evidence>
<dbReference type="AlphaFoldDB" id="A0A9P4MBE0"/>
<dbReference type="Pfam" id="PF00230">
    <property type="entry name" value="MIP"/>
    <property type="match status" value="1"/>
</dbReference>
<sequence length="260" mass="27814">MMAIYIAGGVSGAHCNPMISIVLSVFRGFPARKVIIYICAQILGAICAVWIAYGIYKDAIMNYDPGKTSTPTGTGTAFFTLPQPFATPATAFMTDFTSAAIMCGTVLAMGDDTNSPPGAGMHAFIIGLVGFAMASTLGYNTGPQTNPAKDLATRFVPNVVGYGSNMWEQGWWAEAWTAAVVGGLVGCLIYDVAIFEGPESPVNYPMLKRKKARQGTKAKWHLTGMFGSDKKKRAKADLEAGHIGIMERAEERRLDGHGEK</sequence>
<dbReference type="GO" id="GO:0015250">
    <property type="term" value="F:water channel activity"/>
    <property type="evidence" value="ECO:0007669"/>
    <property type="project" value="TreeGrafter"/>
</dbReference>
<evidence type="ECO:0000256" key="4">
    <source>
        <dbReference type="ARBA" id="ARBA00022692"/>
    </source>
</evidence>
<dbReference type="OrthoDB" id="3222at2759"/>
<evidence type="ECO:0000256" key="7">
    <source>
        <dbReference type="RuleBase" id="RU000477"/>
    </source>
</evidence>
<evidence type="ECO:0000256" key="1">
    <source>
        <dbReference type="ARBA" id="ARBA00004141"/>
    </source>
</evidence>
<dbReference type="GO" id="GO:0015254">
    <property type="term" value="F:glycerol channel activity"/>
    <property type="evidence" value="ECO:0007669"/>
    <property type="project" value="TreeGrafter"/>
</dbReference>
<dbReference type="EMBL" id="ML978121">
    <property type="protein sequence ID" value="KAF2104561.1"/>
    <property type="molecule type" value="Genomic_DNA"/>
</dbReference>
<keyword evidence="4 7" id="KW-0812">Transmembrane</keyword>
<dbReference type="PRINTS" id="PR00783">
    <property type="entry name" value="MINTRINSICP"/>
</dbReference>
<evidence type="ECO:0000256" key="6">
    <source>
        <dbReference type="ARBA" id="ARBA00023136"/>
    </source>
</evidence>
<dbReference type="PANTHER" id="PTHR43829:SF24">
    <property type="entry name" value="MIP AQUAPORIN (EUROFUNG)"/>
    <property type="match status" value="1"/>
</dbReference>
<keyword evidence="3 7" id="KW-0813">Transport</keyword>
<dbReference type="InterPro" id="IPR050363">
    <property type="entry name" value="MIP/Aquaporin"/>
</dbReference>
<evidence type="ECO:0000256" key="8">
    <source>
        <dbReference type="SAM" id="Phobius"/>
    </source>
</evidence>
<dbReference type="SUPFAM" id="SSF81338">
    <property type="entry name" value="Aquaporin-like"/>
    <property type="match status" value="1"/>
</dbReference>
<gene>
    <name evidence="9" type="ORF">NA57DRAFT_63021</name>
</gene>
<comment type="similarity">
    <text evidence="2 7">Belongs to the MIP/aquaporin (TC 1.A.8) family.</text>
</comment>
<name>A0A9P4MBE0_9PEZI</name>
<dbReference type="InterPro" id="IPR023271">
    <property type="entry name" value="Aquaporin-like"/>
</dbReference>
<evidence type="ECO:0000256" key="5">
    <source>
        <dbReference type="ARBA" id="ARBA00022989"/>
    </source>
</evidence>
<feature type="transmembrane region" description="Helical" evidence="8">
    <location>
        <begin position="119"/>
        <end position="139"/>
    </location>
</feature>
<dbReference type="Proteomes" id="UP000799772">
    <property type="component" value="Unassembled WGS sequence"/>
</dbReference>
<evidence type="ECO:0000313" key="9">
    <source>
        <dbReference type="EMBL" id="KAF2104561.1"/>
    </source>
</evidence>
<feature type="transmembrane region" description="Helical" evidence="8">
    <location>
        <begin position="34"/>
        <end position="56"/>
    </location>
</feature>
<accession>A0A9P4MBE0</accession>
<keyword evidence="10" id="KW-1185">Reference proteome</keyword>
<dbReference type="Gene3D" id="1.20.1080.10">
    <property type="entry name" value="Glycerol uptake facilitator protein"/>
    <property type="match status" value="1"/>
</dbReference>
<comment type="caution">
    <text evidence="9">The sequence shown here is derived from an EMBL/GenBank/DDBJ whole genome shotgun (WGS) entry which is preliminary data.</text>
</comment>
<keyword evidence="6 8" id="KW-0472">Membrane</keyword>
<protein>
    <submittedName>
        <fullName evidence="9">Aquaporin-like protein</fullName>
    </submittedName>
</protein>
<evidence type="ECO:0000256" key="2">
    <source>
        <dbReference type="ARBA" id="ARBA00006175"/>
    </source>
</evidence>
<dbReference type="GO" id="GO:0005886">
    <property type="term" value="C:plasma membrane"/>
    <property type="evidence" value="ECO:0007669"/>
    <property type="project" value="TreeGrafter"/>
</dbReference>
<keyword evidence="5 8" id="KW-1133">Transmembrane helix</keyword>